<keyword evidence="3" id="KW-1185">Reference proteome</keyword>
<accession>A0A1G4JKP5</accession>
<feature type="region of interest" description="Disordered" evidence="1">
    <location>
        <begin position="108"/>
        <end position="143"/>
    </location>
</feature>
<feature type="compositionally biased region" description="Basic residues" evidence="1">
    <location>
        <begin position="57"/>
        <end position="67"/>
    </location>
</feature>
<dbReference type="OrthoDB" id="4060584at2759"/>
<feature type="region of interest" description="Disordered" evidence="1">
    <location>
        <begin position="1"/>
        <end position="96"/>
    </location>
</feature>
<gene>
    <name evidence="2" type="ORF">LANO_0D10858G</name>
</gene>
<dbReference type="Proteomes" id="UP000189911">
    <property type="component" value="Chromosome D"/>
</dbReference>
<reference evidence="3" key="1">
    <citation type="submission" date="2016-03" db="EMBL/GenBank/DDBJ databases">
        <authorList>
            <person name="Devillers Hugo."/>
        </authorList>
    </citation>
    <scope>NUCLEOTIDE SEQUENCE [LARGE SCALE GENOMIC DNA]</scope>
</reference>
<evidence type="ECO:0000313" key="3">
    <source>
        <dbReference type="Proteomes" id="UP000189911"/>
    </source>
</evidence>
<feature type="compositionally biased region" description="Polar residues" evidence="1">
    <location>
        <begin position="110"/>
        <end position="120"/>
    </location>
</feature>
<evidence type="ECO:0000313" key="2">
    <source>
        <dbReference type="EMBL" id="SCU91136.1"/>
    </source>
</evidence>
<proteinExistence type="predicted"/>
<dbReference type="EMBL" id="LT598448">
    <property type="protein sequence ID" value="SCU91136.1"/>
    <property type="molecule type" value="Genomic_DNA"/>
</dbReference>
<organism evidence="2 3">
    <name type="scientific">Lachancea nothofagi CBS 11611</name>
    <dbReference type="NCBI Taxonomy" id="1266666"/>
    <lineage>
        <taxon>Eukaryota</taxon>
        <taxon>Fungi</taxon>
        <taxon>Dikarya</taxon>
        <taxon>Ascomycota</taxon>
        <taxon>Saccharomycotina</taxon>
        <taxon>Saccharomycetes</taxon>
        <taxon>Saccharomycetales</taxon>
        <taxon>Saccharomycetaceae</taxon>
        <taxon>Lachancea</taxon>
    </lineage>
</organism>
<name>A0A1G4JKP5_9SACH</name>
<protein>
    <submittedName>
        <fullName evidence="2">LANO_0D10858g1_1</fullName>
    </submittedName>
</protein>
<evidence type="ECO:0000256" key="1">
    <source>
        <dbReference type="SAM" id="MobiDB-lite"/>
    </source>
</evidence>
<dbReference type="AlphaFoldDB" id="A0A1G4JKP5"/>
<sequence length="297" mass="33416">MAPATPPRSRNRRAGKSVMLEPPRPEMFPMSPQRQPHLTAPVTPGSVGTKPNMSHFNRLRSPLHRSPARGLRTPEYTPMKPSESVRKKLDFGEETEDLQSVGRVLFPETSDANPQRSQNGFLAPGPASRLLQGAPGLLPPSSTSKAFSFILEDQVDDERPISNVDTIDWDSDSLLHARKVAKQTPSTPSDRIVTFELAKDWNNNSQSCFSSDEEVEETSITQKSLENPFVDSSVPSEETRRRRKELLIAEHPGIEDTIQYVDKNGKVVKERHLTAEEQQRFRPRKLFAEELARNSKD</sequence>